<organism evidence="8 9">
    <name type="scientific">Pontiella agarivorans</name>
    <dbReference type="NCBI Taxonomy" id="3038953"/>
    <lineage>
        <taxon>Bacteria</taxon>
        <taxon>Pseudomonadati</taxon>
        <taxon>Kiritimatiellota</taxon>
        <taxon>Kiritimatiellia</taxon>
        <taxon>Kiritimatiellales</taxon>
        <taxon>Pontiellaceae</taxon>
        <taxon>Pontiella</taxon>
    </lineage>
</organism>
<gene>
    <name evidence="8" type="ORF">P9H32_14740</name>
</gene>
<protein>
    <recommendedName>
        <fullName evidence="3">phospholipase D</fullName>
        <ecNumber evidence="3">3.1.4.4</ecNumber>
    </recommendedName>
</protein>
<keyword evidence="5" id="KW-0442">Lipid degradation</keyword>
<evidence type="ECO:0000256" key="3">
    <source>
        <dbReference type="ARBA" id="ARBA00012027"/>
    </source>
</evidence>
<dbReference type="Gene3D" id="3.30.870.10">
    <property type="entry name" value="Endonuclease Chain A"/>
    <property type="match status" value="2"/>
</dbReference>
<dbReference type="EC" id="3.1.4.4" evidence="3"/>
<evidence type="ECO:0000256" key="4">
    <source>
        <dbReference type="ARBA" id="ARBA00022801"/>
    </source>
</evidence>
<dbReference type="SUPFAM" id="SSF56024">
    <property type="entry name" value="Phospholipase D/nuclease"/>
    <property type="match status" value="2"/>
</dbReference>
<comment type="similarity">
    <text evidence="2">Belongs to the phospholipase D family.</text>
</comment>
<keyword evidence="6" id="KW-0443">Lipid metabolism</keyword>
<dbReference type="InterPro" id="IPR025202">
    <property type="entry name" value="PLD-like_dom"/>
</dbReference>
<keyword evidence="9" id="KW-1185">Reference proteome</keyword>
<comment type="catalytic activity">
    <reaction evidence="1">
        <text>a 1,2-diacyl-sn-glycero-3-phosphocholine + H2O = a 1,2-diacyl-sn-glycero-3-phosphate + choline + H(+)</text>
        <dbReference type="Rhea" id="RHEA:14445"/>
        <dbReference type="ChEBI" id="CHEBI:15354"/>
        <dbReference type="ChEBI" id="CHEBI:15377"/>
        <dbReference type="ChEBI" id="CHEBI:15378"/>
        <dbReference type="ChEBI" id="CHEBI:57643"/>
        <dbReference type="ChEBI" id="CHEBI:58608"/>
        <dbReference type="EC" id="3.1.4.4"/>
    </reaction>
</comment>
<dbReference type="InterPro" id="IPR051406">
    <property type="entry name" value="PLD_domain"/>
</dbReference>
<evidence type="ECO:0000313" key="9">
    <source>
        <dbReference type="Proteomes" id="UP001290861"/>
    </source>
</evidence>
<evidence type="ECO:0000256" key="2">
    <source>
        <dbReference type="ARBA" id="ARBA00008664"/>
    </source>
</evidence>
<keyword evidence="4" id="KW-0378">Hydrolase</keyword>
<proteinExistence type="inferred from homology"/>
<evidence type="ECO:0000256" key="1">
    <source>
        <dbReference type="ARBA" id="ARBA00000798"/>
    </source>
</evidence>
<dbReference type="Pfam" id="PF13091">
    <property type="entry name" value="PLDc_2"/>
    <property type="match status" value="1"/>
</dbReference>
<dbReference type="EMBL" id="JARVCO010000012">
    <property type="protein sequence ID" value="MDZ8119884.1"/>
    <property type="molecule type" value="Genomic_DNA"/>
</dbReference>
<evidence type="ECO:0000256" key="5">
    <source>
        <dbReference type="ARBA" id="ARBA00022963"/>
    </source>
</evidence>
<dbReference type="Proteomes" id="UP001290861">
    <property type="component" value="Unassembled WGS sequence"/>
</dbReference>
<evidence type="ECO:0000259" key="7">
    <source>
        <dbReference type="Pfam" id="PF13091"/>
    </source>
</evidence>
<feature type="domain" description="Phospholipase D-like" evidence="7">
    <location>
        <begin position="301"/>
        <end position="425"/>
    </location>
</feature>
<reference evidence="8 9" key="1">
    <citation type="journal article" date="2024" name="Appl. Environ. Microbiol.">
        <title>Pontiella agarivorans sp. nov., a novel marine anaerobic bacterium capable of degrading macroalgal polysaccharides and fixing nitrogen.</title>
        <authorList>
            <person name="Liu N."/>
            <person name="Kivenson V."/>
            <person name="Peng X."/>
            <person name="Cui Z."/>
            <person name="Lankiewicz T.S."/>
            <person name="Gosselin K.M."/>
            <person name="English C.J."/>
            <person name="Blair E.M."/>
            <person name="O'Malley M.A."/>
            <person name="Valentine D.L."/>
        </authorList>
    </citation>
    <scope>NUCLEOTIDE SEQUENCE [LARGE SCALE GENOMIC DNA]</scope>
    <source>
        <strain evidence="8 9">NLcol2</strain>
    </source>
</reference>
<comment type="caution">
    <text evidence="8">The sequence shown here is derived from an EMBL/GenBank/DDBJ whole genome shotgun (WGS) entry which is preliminary data.</text>
</comment>
<name>A0ABU5N0D6_9BACT</name>
<dbReference type="PANTHER" id="PTHR43856">
    <property type="entry name" value="CARDIOLIPIN HYDROLASE"/>
    <property type="match status" value="1"/>
</dbReference>
<evidence type="ECO:0000256" key="6">
    <source>
        <dbReference type="ARBA" id="ARBA00023098"/>
    </source>
</evidence>
<dbReference type="RefSeq" id="WP_322609666.1">
    <property type="nucleotide sequence ID" value="NZ_JARVCO010000012.1"/>
</dbReference>
<dbReference type="PANTHER" id="PTHR43856:SF1">
    <property type="entry name" value="MITOCHONDRIAL CARDIOLIPIN HYDROLASE"/>
    <property type="match status" value="1"/>
</dbReference>
<sequence>MRKLILILGAALLASILNGCVSNYEKRGLAYSAETRASEVEFLVDETWVDTNGVRYVDQEIFDAIYEMIDEAEQFVLIDLFLMNEFGFEVGPCMRALGPELTEKLLVKRSNRPDVEIIFITDPVNTVYGSIESPQFQALEKAGVQVVVTDLNKLRDSNPIYSKPWRILAQPWGTGPGNILPNPMGEGRISLRSMFKMLNFKANHRKVVVTDQALLMTSANPHSASSAHRNVALKVNAGMAEACEMESAVLEFSGEEKFVPEFGGRGSVRAAASSMARTEPRPSEGYKVELLSEIRIRDKVLELLENAQPGARVDLCMFYMSEKKVIKAFVNAKKRGVDVRIILDPARDSFGRTKNGVPNRQSGAKLVKAGIPLRWADTHGEQCHAKMLYVENPDGSATLLLGSCNYTRRNMNNFNCEADLAFTAPRDDPNLVKACKTFDRWWSNEPNRIYTCDYEKYRDGNWWRKFCAWWGETSGMSIF</sequence>
<evidence type="ECO:0000313" key="8">
    <source>
        <dbReference type="EMBL" id="MDZ8119884.1"/>
    </source>
</evidence>
<accession>A0ABU5N0D6</accession>